<keyword evidence="2" id="KW-0430">Lectin</keyword>
<dbReference type="STRING" id="525640.SAMN04487971_106127"/>
<dbReference type="GO" id="GO:0070492">
    <property type="term" value="F:oligosaccharide binding"/>
    <property type="evidence" value="ECO:0007669"/>
    <property type="project" value="TreeGrafter"/>
</dbReference>
<dbReference type="Proteomes" id="UP000199555">
    <property type="component" value="Unassembled WGS sequence"/>
</dbReference>
<dbReference type="Pfam" id="PF09458">
    <property type="entry name" value="H_lectin"/>
    <property type="match status" value="1"/>
</dbReference>
<dbReference type="GO" id="GO:0030247">
    <property type="term" value="F:polysaccharide binding"/>
    <property type="evidence" value="ECO:0007669"/>
    <property type="project" value="TreeGrafter"/>
</dbReference>
<proteinExistence type="predicted"/>
<dbReference type="PANTHER" id="PTHR46938">
    <property type="entry name" value="DISCOIDIN-1 SUBUNIT A-RELATED-RELATED"/>
    <property type="match status" value="1"/>
</dbReference>
<feature type="domain" description="H-type lectin" evidence="1">
    <location>
        <begin position="39"/>
        <end position="104"/>
    </location>
</feature>
<protein>
    <submittedName>
        <fullName evidence="2">H-type lectin domain-containing protein</fullName>
    </submittedName>
</protein>
<dbReference type="InterPro" id="IPR052487">
    <property type="entry name" value="Galactose-binding_lectin"/>
</dbReference>
<dbReference type="GO" id="GO:0009986">
    <property type="term" value="C:cell surface"/>
    <property type="evidence" value="ECO:0007669"/>
    <property type="project" value="TreeGrafter"/>
</dbReference>
<dbReference type="GO" id="GO:0045335">
    <property type="term" value="C:phagocytic vesicle"/>
    <property type="evidence" value="ECO:0007669"/>
    <property type="project" value="TreeGrafter"/>
</dbReference>
<evidence type="ECO:0000259" key="1">
    <source>
        <dbReference type="Pfam" id="PF09458"/>
    </source>
</evidence>
<organism evidence="2 3">
    <name type="scientific">Paracoccus chinensis</name>
    <dbReference type="NCBI Taxonomy" id="525640"/>
    <lineage>
        <taxon>Bacteria</taxon>
        <taxon>Pseudomonadati</taxon>
        <taxon>Pseudomonadota</taxon>
        <taxon>Alphaproteobacteria</taxon>
        <taxon>Rhodobacterales</taxon>
        <taxon>Paracoccaceae</taxon>
        <taxon>Paracoccus</taxon>
    </lineage>
</organism>
<dbReference type="RefSeq" id="WP_090754705.1">
    <property type="nucleotide sequence ID" value="NZ_FNGE01000006.1"/>
</dbReference>
<dbReference type="GO" id="GO:0098636">
    <property type="term" value="C:protein complex involved in cell adhesion"/>
    <property type="evidence" value="ECO:0007669"/>
    <property type="project" value="TreeGrafter"/>
</dbReference>
<dbReference type="GO" id="GO:0098609">
    <property type="term" value="P:cell-cell adhesion"/>
    <property type="evidence" value="ECO:0007669"/>
    <property type="project" value="TreeGrafter"/>
</dbReference>
<dbReference type="AlphaFoldDB" id="A0A1G9HCZ8"/>
<accession>A0A1G9HCZ8</accession>
<evidence type="ECO:0000313" key="2">
    <source>
        <dbReference type="EMBL" id="SDL10725.1"/>
    </source>
</evidence>
<dbReference type="EMBL" id="FNGE01000006">
    <property type="protein sequence ID" value="SDL10725.1"/>
    <property type="molecule type" value="Genomic_DNA"/>
</dbReference>
<dbReference type="GO" id="GO:0046871">
    <property type="term" value="F:N-acetylgalactosamine binding"/>
    <property type="evidence" value="ECO:0007669"/>
    <property type="project" value="TreeGrafter"/>
</dbReference>
<evidence type="ECO:0000313" key="3">
    <source>
        <dbReference type="Proteomes" id="UP000199555"/>
    </source>
</evidence>
<dbReference type="SUPFAM" id="SSF141086">
    <property type="entry name" value="Agglutinin HPA-like"/>
    <property type="match status" value="1"/>
</dbReference>
<reference evidence="3" key="1">
    <citation type="submission" date="2016-10" db="EMBL/GenBank/DDBJ databases">
        <authorList>
            <person name="Varghese N."/>
            <person name="Submissions S."/>
        </authorList>
    </citation>
    <scope>NUCLEOTIDE SEQUENCE [LARGE SCALE GENOMIC DNA]</scope>
    <source>
        <strain evidence="3">CGMCC 1.7655</strain>
    </source>
</reference>
<dbReference type="Gene3D" id="2.60.40.2080">
    <property type="match status" value="1"/>
</dbReference>
<dbReference type="InterPro" id="IPR037221">
    <property type="entry name" value="H-type_lectin_dom_sf"/>
</dbReference>
<gene>
    <name evidence="2" type="ORF">SAMN04487971_106127</name>
</gene>
<dbReference type="PANTHER" id="PTHR46938:SF1">
    <property type="entry name" value="DISCOIDIN-1 SUBUNIT A-RELATED"/>
    <property type="match status" value="1"/>
</dbReference>
<sequence>MLRFSHTAVGVQQGRAFLFSAFEDNGPMWTGTGPRVERVPVSFATPFRGPPVVHVGLSMWDISVAANQRVDIAAEDVTAGGFTLVFRTWADTRVARVRADWLAIGPADHVDDFALD</sequence>
<name>A0A1G9HCZ8_9RHOB</name>
<keyword evidence="3" id="KW-1185">Reference proteome</keyword>
<dbReference type="OrthoDB" id="7658568at2"/>
<dbReference type="InterPro" id="IPR019019">
    <property type="entry name" value="H-type_lectin_domain"/>
</dbReference>